<dbReference type="InterPro" id="IPR039637">
    <property type="entry name" value="CNOT7/CNOT8/Pop2"/>
</dbReference>
<dbReference type="PANTHER" id="PTHR10797">
    <property type="entry name" value="CCR4-NOT TRANSCRIPTION COMPLEX SUBUNIT"/>
    <property type="match status" value="1"/>
</dbReference>
<accession>A0AAP0JGG2</accession>
<dbReference type="GO" id="GO:0030014">
    <property type="term" value="C:CCR4-NOT complex"/>
    <property type="evidence" value="ECO:0007669"/>
    <property type="project" value="InterPro"/>
</dbReference>
<comment type="caution">
    <text evidence="1">The sequence shown here is derived from an EMBL/GenBank/DDBJ whole genome shotgun (WGS) entry which is preliminary data.</text>
</comment>
<dbReference type="SUPFAM" id="SSF53098">
    <property type="entry name" value="Ribonuclease H-like"/>
    <property type="match status" value="1"/>
</dbReference>
<dbReference type="Proteomes" id="UP001419268">
    <property type="component" value="Unassembled WGS sequence"/>
</dbReference>
<dbReference type="AlphaFoldDB" id="A0AAP0JGG2"/>
<dbReference type="GO" id="GO:0003676">
    <property type="term" value="F:nucleic acid binding"/>
    <property type="evidence" value="ECO:0007669"/>
    <property type="project" value="InterPro"/>
</dbReference>
<reference evidence="1 2" key="1">
    <citation type="submission" date="2024-01" db="EMBL/GenBank/DDBJ databases">
        <title>Genome assemblies of Stephania.</title>
        <authorList>
            <person name="Yang L."/>
        </authorList>
    </citation>
    <scope>NUCLEOTIDE SEQUENCE [LARGE SCALE GENOMIC DNA]</scope>
    <source>
        <strain evidence="1">JXDWG</strain>
        <tissue evidence="1">Leaf</tissue>
    </source>
</reference>
<dbReference type="Gene3D" id="3.30.420.10">
    <property type="entry name" value="Ribonuclease H-like superfamily/Ribonuclease H"/>
    <property type="match status" value="1"/>
</dbReference>
<evidence type="ECO:0000313" key="2">
    <source>
        <dbReference type="Proteomes" id="UP001419268"/>
    </source>
</evidence>
<name>A0AAP0JGG2_9MAGN</name>
<organism evidence="1 2">
    <name type="scientific">Stephania cephalantha</name>
    <dbReference type="NCBI Taxonomy" id="152367"/>
    <lineage>
        <taxon>Eukaryota</taxon>
        <taxon>Viridiplantae</taxon>
        <taxon>Streptophyta</taxon>
        <taxon>Embryophyta</taxon>
        <taxon>Tracheophyta</taxon>
        <taxon>Spermatophyta</taxon>
        <taxon>Magnoliopsida</taxon>
        <taxon>Ranunculales</taxon>
        <taxon>Menispermaceae</taxon>
        <taxon>Menispermoideae</taxon>
        <taxon>Cissampelideae</taxon>
        <taxon>Stephania</taxon>
    </lineage>
</organism>
<proteinExistence type="predicted"/>
<evidence type="ECO:0000313" key="1">
    <source>
        <dbReference type="EMBL" id="KAK9132540.1"/>
    </source>
</evidence>
<dbReference type="InterPro" id="IPR012337">
    <property type="entry name" value="RNaseH-like_sf"/>
</dbReference>
<sequence>MVTWVTVHGGYDLAYLLKLLLMNYANNKSPESLDNFYHLLRRFFGRFYDVKPMTKFCDGLFRGLDKIAPTLQIKIVVGNCHYVGSDSLLTWQDNSPPPELSDGETRSTKKVRNQELAHDIGREDGGFNVSFRETLMRSECEMEPSPLLGDIKITLDEVQWSVVNNVDHINFSERVRNLMVHSIRNIFMVKLLGRSIGYKILTDKHMNLWRPIEGMRITDMDKELYMVCPLRPCKRPLSFEAEGEDGATNNSNPNR</sequence>
<dbReference type="EMBL" id="JBBNAG010000005">
    <property type="protein sequence ID" value="KAK9132540.1"/>
    <property type="molecule type" value="Genomic_DNA"/>
</dbReference>
<dbReference type="GO" id="GO:0004535">
    <property type="term" value="F:poly(A)-specific ribonuclease activity"/>
    <property type="evidence" value="ECO:0007669"/>
    <property type="project" value="InterPro"/>
</dbReference>
<protein>
    <submittedName>
        <fullName evidence="1">Uncharacterized protein</fullName>
    </submittedName>
</protein>
<dbReference type="InterPro" id="IPR036397">
    <property type="entry name" value="RNaseH_sf"/>
</dbReference>
<gene>
    <name evidence="1" type="ORF">Scep_012068</name>
</gene>
<keyword evidence="2" id="KW-1185">Reference proteome</keyword>